<dbReference type="EMBL" id="ML986580">
    <property type="protein sequence ID" value="KAF2270279.1"/>
    <property type="molecule type" value="Genomic_DNA"/>
</dbReference>
<evidence type="ECO:0000313" key="3">
    <source>
        <dbReference type="EMBL" id="KAF2270279.1"/>
    </source>
</evidence>
<evidence type="ECO:0000256" key="1">
    <source>
        <dbReference type="ARBA" id="ARBA00023242"/>
    </source>
</evidence>
<dbReference type="InterPro" id="IPR001138">
    <property type="entry name" value="Zn2Cys6_DnaBD"/>
</dbReference>
<dbReference type="PROSITE" id="PS50048">
    <property type="entry name" value="ZN2_CY6_FUNGAL_2"/>
    <property type="match status" value="1"/>
</dbReference>
<evidence type="ECO:0000259" key="2">
    <source>
        <dbReference type="PROSITE" id="PS50048"/>
    </source>
</evidence>
<dbReference type="InterPro" id="IPR036864">
    <property type="entry name" value="Zn2-C6_fun-type_DNA-bd_sf"/>
</dbReference>
<dbReference type="InterPro" id="IPR053178">
    <property type="entry name" value="Osmoadaptation_assoc"/>
</dbReference>
<proteinExistence type="predicted"/>
<keyword evidence="1" id="KW-0539">Nucleus</keyword>
<dbReference type="PANTHER" id="PTHR38111:SF2">
    <property type="entry name" value="FINGER DOMAIN PROTEIN, PUTATIVE (AFU_ORTHOLOGUE AFUA_1G01560)-RELATED"/>
    <property type="match status" value="1"/>
</dbReference>
<accession>A0A9P4TRC0</accession>
<organism evidence="3 4">
    <name type="scientific">Lojkania enalia</name>
    <dbReference type="NCBI Taxonomy" id="147567"/>
    <lineage>
        <taxon>Eukaryota</taxon>
        <taxon>Fungi</taxon>
        <taxon>Dikarya</taxon>
        <taxon>Ascomycota</taxon>
        <taxon>Pezizomycotina</taxon>
        <taxon>Dothideomycetes</taxon>
        <taxon>Pleosporomycetidae</taxon>
        <taxon>Pleosporales</taxon>
        <taxon>Pleosporales incertae sedis</taxon>
        <taxon>Lojkania</taxon>
    </lineage>
</organism>
<dbReference type="OrthoDB" id="4491390at2759"/>
<gene>
    <name evidence="3" type="ORF">CC78DRAFT_197711</name>
</gene>
<dbReference type="PROSITE" id="PS00463">
    <property type="entry name" value="ZN2_CY6_FUNGAL_1"/>
    <property type="match status" value="1"/>
</dbReference>
<evidence type="ECO:0000313" key="4">
    <source>
        <dbReference type="Proteomes" id="UP000800093"/>
    </source>
</evidence>
<dbReference type="SMART" id="SM00066">
    <property type="entry name" value="GAL4"/>
    <property type="match status" value="1"/>
</dbReference>
<dbReference type="Pfam" id="PF11951">
    <property type="entry name" value="Fungal_trans_2"/>
    <property type="match status" value="1"/>
</dbReference>
<dbReference type="AlphaFoldDB" id="A0A9P4TRC0"/>
<dbReference type="CDD" id="cd00067">
    <property type="entry name" value="GAL4"/>
    <property type="match status" value="1"/>
</dbReference>
<protein>
    <recommendedName>
        <fullName evidence="2">Zn(2)-C6 fungal-type domain-containing protein</fullName>
    </recommendedName>
</protein>
<dbReference type="GO" id="GO:0000981">
    <property type="term" value="F:DNA-binding transcription factor activity, RNA polymerase II-specific"/>
    <property type="evidence" value="ECO:0007669"/>
    <property type="project" value="InterPro"/>
</dbReference>
<comment type="caution">
    <text evidence="3">The sequence shown here is derived from an EMBL/GenBank/DDBJ whole genome shotgun (WGS) entry which is preliminary data.</text>
</comment>
<reference evidence="4" key="1">
    <citation type="journal article" date="2020" name="Stud. Mycol.">
        <title>101 Dothideomycetes genomes: A test case for predicting lifestyles and emergence of pathogens.</title>
        <authorList>
            <person name="Haridas S."/>
            <person name="Albert R."/>
            <person name="Binder M."/>
            <person name="Bloem J."/>
            <person name="LaButti K."/>
            <person name="Salamov A."/>
            <person name="Andreopoulos B."/>
            <person name="Baker S."/>
            <person name="Barry K."/>
            <person name="Bills G."/>
            <person name="Bluhm B."/>
            <person name="Cannon C."/>
            <person name="Castanera R."/>
            <person name="Culley D."/>
            <person name="Daum C."/>
            <person name="Ezra D."/>
            <person name="Gonzalez J."/>
            <person name="Henrissat B."/>
            <person name="Kuo A."/>
            <person name="Liang C."/>
            <person name="Lipzen A."/>
            <person name="Lutzoni F."/>
            <person name="Magnuson J."/>
            <person name="Mondo S."/>
            <person name="Nolan M."/>
            <person name="Ohm R."/>
            <person name="Pangilinan J."/>
            <person name="Park H.-J."/>
            <person name="Ramirez L."/>
            <person name="Alfaro M."/>
            <person name="Sun H."/>
            <person name="Tritt A."/>
            <person name="Yoshinaga Y."/>
            <person name="Zwiers L.-H."/>
            <person name="Turgeon B."/>
            <person name="Goodwin S."/>
            <person name="Spatafora J."/>
            <person name="Crous P."/>
            <person name="Grigoriev I."/>
        </authorList>
    </citation>
    <scope>NUCLEOTIDE SEQUENCE [LARGE SCALE GENOMIC DNA]</scope>
    <source>
        <strain evidence="4">CBS 304.66</strain>
    </source>
</reference>
<dbReference type="SUPFAM" id="SSF57701">
    <property type="entry name" value="Zn2/Cys6 DNA-binding domain"/>
    <property type="match status" value="1"/>
</dbReference>
<dbReference type="PANTHER" id="PTHR38111">
    <property type="entry name" value="ZN(2)-C6 FUNGAL-TYPE DOMAIN-CONTAINING PROTEIN-RELATED"/>
    <property type="match status" value="1"/>
</dbReference>
<dbReference type="InterPro" id="IPR021858">
    <property type="entry name" value="Fun_TF"/>
</dbReference>
<dbReference type="Proteomes" id="UP000800093">
    <property type="component" value="Unassembled WGS sequence"/>
</dbReference>
<keyword evidence="4" id="KW-1185">Reference proteome</keyword>
<name>A0A9P4TRC0_9PLEO</name>
<feature type="domain" description="Zn(2)-C6 fungal-type" evidence="2">
    <location>
        <begin position="7"/>
        <end position="35"/>
    </location>
</feature>
<sequence length="503" mass="56981">MPKRSSGCFTCRARKVRCDEAKPECNICLRRGVKCPGYRPTQSFILHTFDERTEKPGIIKEDENVYRYANQTQKGKETGGFSVLQPRPSGDMKLEPAVPRQVSPIAIDRVQHLSNFISIYLPQWQGEAFTPPTALILSLPYHPTSKQVLLTALDAVSAAQIAVSDKNYQIINRCRSLYGTALGHLMKSINQPKIPQDDETLLATYLLALYEVFVGVTNGHGFFYHVQGLLRLFTQRGPSSLNTKLSMDVFHGTRYYSMTIGYHVRKASILDSPDWLEVTSRAAIADPWVSLMDICIRIPRLLERTDKLTRAGGTPEQFENIIIDSQLLADRAFEWFANFERHGPLYDKVSISSFDGFSKICDDLLFDPVFTFRSFAASTTYLLYWMSMLVMRSNSFLLVRKYQNLALNQLLAWDRELAGYADCICRGVPSSCRPSTGFTGRFSTLTPLVIAKKYFEAKKAKKEATWCEKAYYGTRVPGLYTPPIPIEPSPGMIQLVQNSQRYI</sequence>
<dbReference type="Pfam" id="PF00172">
    <property type="entry name" value="Zn_clus"/>
    <property type="match status" value="1"/>
</dbReference>
<dbReference type="Gene3D" id="4.10.240.10">
    <property type="entry name" value="Zn(2)-C6 fungal-type DNA-binding domain"/>
    <property type="match status" value="1"/>
</dbReference>
<dbReference type="GO" id="GO:0008270">
    <property type="term" value="F:zinc ion binding"/>
    <property type="evidence" value="ECO:0007669"/>
    <property type="project" value="InterPro"/>
</dbReference>